<feature type="coiled-coil region" evidence="1">
    <location>
        <begin position="11"/>
        <end position="45"/>
    </location>
</feature>
<dbReference type="Proteomes" id="UP000603641">
    <property type="component" value="Unassembled WGS sequence"/>
</dbReference>
<comment type="caution">
    <text evidence="2">The sequence shown here is derived from an EMBL/GenBank/DDBJ whole genome shotgun (WGS) entry which is preliminary data.</text>
</comment>
<evidence type="ECO:0000256" key="1">
    <source>
        <dbReference type="SAM" id="Coils"/>
    </source>
</evidence>
<accession>A0ABR8SPW5</accession>
<organism evidence="2 3">
    <name type="scientific">Fictibacillus norfolkensis</name>
    <dbReference type="NCBI Taxonomy" id="2762233"/>
    <lineage>
        <taxon>Bacteria</taxon>
        <taxon>Bacillati</taxon>
        <taxon>Bacillota</taxon>
        <taxon>Bacilli</taxon>
        <taxon>Bacillales</taxon>
        <taxon>Fictibacillaceae</taxon>
        <taxon>Fictibacillus</taxon>
    </lineage>
</organism>
<protein>
    <submittedName>
        <fullName evidence="2">Uncharacterized protein</fullName>
    </submittedName>
</protein>
<reference evidence="2 3" key="1">
    <citation type="submission" date="2020-08" db="EMBL/GenBank/DDBJ databases">
        <title>A Genomic Blueprint of the Chicken Gut Microbiome.</title>
        <authorList>
            <person name="Gilroy R."/>
            <person name="Ravi A."/>
            <person name="Getino M."/>
            <person name="Pursley I."/>
            <person name="Horton D.L."/>
            <person name="Alikhan N.-F."/>
            <person name="Baker D."/>
            <person name="Gharbi K."/>
            <person name="Hall N."/>
            <person name="Watson M."/>
            <person name="Adriaenssens E.M."/>
            <person name="Foster-Nyarko E."/>
            <person name="Jarju S."/>
            <person name="Secka A."/>
            <person name="Antonio M."/>
            <person name="Oren A."/>
            <person name="Chaudhuri R."/>
            <person name="La Ragione R.M."/>
            <person name="Hildebrand F."/>
            <person name="Pallen M.J."/>
        </authorList>
    </citation>
    <scope>NUCLEOTIDE SEQUENCE [LARGE SCALE GENOMIC DNA]</scope>
    <source>
        <strain evidence="2 3">Sa2CUA10</strain>
    </source>
</reference>
<dbReference type="EMBL" id="JACSQM010000007">
    <property type="protein sequence ID" value="MBD7965536.1"/>
    <property type="molecule type" value="Genomic_DNA"/>
</dbReference>
<keyword evidence="3" id="KW-1185">Reference proteome</keyword>
<evidence type="ECO:0000313" key="2">
    <source>
        <dbReference type="EMBL" id="MBD7965536.1"/>
    </source>
</evidence>
<dbReference type="RefSeq" id="WP_191754791.1">
    <property type="nucleotide sequence ID" value="NZ_JACSQM010000007.1"/>
</dbReference>
<name>A0ABR8SPW5_9BACL</name>
<proteinExistence type="predicted"/>
<keyword evidence="1" id="KW-0175">Coiled coil</keyword>
<sequence>MNSEDLQELFSQLQKEVLLNLETELEEMKKKFKEEIDTYLSARKEGFVNTVRTQSVQYNPPKTQSQVIVNGEVIKGENSSDNPAIDGKLLSEQIINNVWEQLAKANIHKKKEKENKNEKE</sequence>
<gene>
    <name evidence="2" type="ORF">H9648_15850</name>
</gene>
<evidence type="ECO:0000313" key="3">
    <source>
        <dbReference type="Proteomes" id="UP000603641"/>
    </source>
</evidence>